<protein>
    <recommendedName>
        <fullName evidence="2">Nephrocystin 3-like N-terminal domain-containing protein</fullName>
    </recommendedName>
</protein>
<dbReference type="Proteomes" id="UP001501920">
    <property type="component" value="Chromosome 1"/>
</dbReference>
<reference evidence="3" key="2">
    <citation type="submission" date="2025-08" db="UniProtKB">
        <authorList>
            <consortium name="Ensembl"/>
        </authorList>
    </citation>
    <scope>IDENTIFICATION</scope>
</reference>
<evidence type="ECO:0000256" key="1">
    <source>
        <dbReference type="ARBA" id="ARBA00022737"/>
    </source>
</evidence>
<dbReference type="STRING" id="42514.ENSPNAP00000024343"/>
<dbReference type="PANTHER" id="PTHR19860">
    <property type="entry name" value="DDB1- AND CUL4-ASSOCIATED FACTOR 12-RELATED"/>
    <property type="match status" value="1"/>
</dbReference>
<organism evidence="3 4">
    <name type="scientific">Pygocentrus nattereri</name>
    <name type="common">Red-bellied piranha</name>
    <dbReference type="NCBI Taxonomy" id="42514"/>
    <lineage>
        <taxon>Eukaryota</taxon>
        <taxon>Metazoa</taxon>
        <taxon>Chordata</taxon>
        <taxon>Craniata</taxon>
        <taxon>Vertebrata</taxon>
        <taxon>Euteleostomi</taxon>
        <taxon>Actinopterygii</taxon>
        <taxon>Neopterygii</taxon>
        <taxon>Teleostei</taxon>
        <taxon>Ostariophysi</taxon>
        <taxon>Characiformes</taxon>
        <taxon>Characoidei</taxon>
        <taxon>Pygocentrus</taxon>
    </lineage>
</organism>
<dbReference type="OMA" id="QIHPNTI"/>
<dbReference type="InterPro" id="IPR027417">
    <property type="entry name" value="P-loop_NTPase"/>
</dbReference>
<reference evidence="3" key="3">
    <citation type="submission" date="2025-09" db="UniProtKB">
        <authorList>
            <consortium name="Ensembl"/>
        </authorList>
    </citation>
    <scope>IDENTIFICATION</scope>
</reference>
<evidence type="ECO:0000259" key="2">
    <source>
        <dbReference type="Pfam" id="PF24883"/>
    </source>
</evidence>
<dbReference type="AlphaFoldDB" id="A0A3B4DLK7"/>
<accession>A0A3B4DLK7</accession>
<dbReference type="InterPro" id="IPR056884">
    <property type="entry name" value="NPHP3-like_N"/>
</dbReference>
<proteinExistence type="predicted"/>
<dbReference type="GeneTree" id="ENSGT00530000064216"/>
<dbReference type="Gene3D" id="3.40.50.300">
    <property type="entry name" value="P-loop containing nucleotide triphosphate hydrolases"/>
    <property type="match status" value="1"/>
</dbReference>
<dbReference type="SUPFAM" id="SSF52540">
    <property type="entry name" value="P-loop containing nucleoside triphosphate hydrolases"/>
    <property type="match status" value="1"/>
</dbReference>
<reference evidence="3 4" key="1">
    <citation type="submission" date="2020-10" db="EMBL/GenBank/DDBJ databases">
        <title>Pygocentrus nattereri (red-bellied piranha) genome, fPygNat1, primary haplotype.</title>
        <authorList>
            <person name="Myers G."/>
            <person name="Meyer A."/>
            <person name="Karagic N."/>
            <person name="Pippel M."/>
            <person name="Winkler S."/>
            <person name="Tracey A."/>
            <person name="Wood J."/>
            <person name="Formenti G."/>
            <person name="Howe K."/>
            <person name="Fedrigo O."/>
            <person name="Jarvis E.D."/>
        </authorList>
    </citation>
    <scope>NUCLEOTIDE SEQUENCE [LARGE SCALE GENOMIC DNA]</scope>
</reference>
<evidence type="ECO:0000313" key="4">
    <source>
        <dbReference type="Proteomes" id="UP001501920"/>
    </source>
</evidence>
<keyword evidence="1" id="KW-0677">Repeat</keyword>
<sequence length="888" mass="101176">MQIVDLPTDKYMTSDCHSASCLASPLQPYLCYVPGDLQHELAYLKAHIFPYLDSLCQARGTSFRPVDIQRTQNDDNEDSRRSHNLQPHQAGSTLYHQQLKISLDLINSSSSFLCLLGQHYGCFLAEGVSFSLGQPEGELSFLSELEQNLHGAVRGGYPWVMEEKHRACSLVELEITQAAFMGGPKRCFFYFKDCTPGGEGDSQTALFQVDLSGSREYERQRLWDLKSRIINTCLPVRFFRNLQELEELVRKDWEGLIDHVHQVPAQRSISGYQDSVEVWLHQSHIQALCHAFVPSTQTTEVLELLNTFVFPVTQKTKFEPHSDDSGVPLMSNTDKVEPEKSILLLSGERGCGKSSLAAWWLQNFRKRKPRVPVIPYFCGTSTPSKDIRSMLRQCTAELRNVFYGDLPEWADALEERVEPRPLLAEVQAFTAAAQLGPCVLLLDRLDLLIDTLGLSLQEVKELRWLPVALPSSCKLIVTTTTTDLTYKSLSSRSDVQVFIWPGVSEPGVQHSILQRHLALPYKELPTSLLHRIMSKKLCRLPVFLAILGSELRTCGMQREEEEENELIEEYMEVDSVSELWVKVIRRWVKDYSRPAEDSTFSSMRPETNTIAPRPVSSSPALELRGWVWDVLCLIHVSRSGLTEDEVLALLEDLGHCGPLRIQALEWARIRSAFGPWVQEKPNGLLCFSHQSISQTMELLLLGVVDQRNCRSYFHHSLAEFFQRPSKELGGWLRKLEELPWHLAQTGSFKELRRVLTHPEALGFLSSSVRQHPHLRLDLIRHWTLLSRKGYDPISSLQTLLELNVPPMREEDTFITETQTYTGRGLPETGIVGKLALFFFDILLCLDKNKEAENILLQTAHQQVSLPNRSVRWGKVARRIRWSPTELRG</sequence>
<dbReference type="Ensembl" id="ENSPNAT00000010352.2">
    <property type="protein sequence ID" value="ENSPNAP00000024343.2"/>
    <property type="gene ID" value="ENSPNAG00000008882.2"/>
</dbReference>
<dbReference type="InterPro" id="IPR051191">
    <property type="entry name" value="DCAF12"/>
</dbReference>
<dbReference type="PANTHER" id="PTHR19860:SF18">
    <property type="entry name" value="DUF4062 DOMAIN-CONTAINING PROTEIN"/>
    <property type="match status" value="1"/>
</dbReference>
<feature type="domain" description="Nephrocystin 3-like N-terminal" evidence="2">
    <location>
        <begin position="338"/>
        <end position="446"/>
    </location>
</feature>
<keyword evidence="4" id="KW-1185">Reference proteome</keyword>
<evidence type="ECO:0000313" key="3">
    <source>
        <dbReference type="Ensembl" id="ENSPNAP00000024343.2"/>
    </source>
</evidence>
<dbReference type="Pfam" id="PF24883">
    <property type="entry name" value="NPHP3_N"/>
    <property type="match status" value="1"/>
</dbReference>
<dbReference type="OrthoDB" id="2325716at2759"/>
<dbReference type="GO" id="GO:0080008">
    <property type="term" value="C:Cul4-RING E3 ubiquitin ligase complex"/>
    <property type="evidence" value="ECO:0007669"/>
    <property type="project" value="TreeGrafter"/>
</dbReference>
<name>A0A3B4DLK7_PYGNA</name>